<keyword evidence="3" id="KW-1185">Reference proteome</keyword>
<dbReference type="Gene3D" id="3.40.830.10">
    <property type="entry name" value="LigB-like"/>
    <property type="match status" value="2"/>
</dbReference>
<accession>A0ABD3NGM7</accession>
<dbReference type="Proteomes" id="UP001530400">
    <property type="component" value="Unassembled WGS sequence"/>
</dbReference>
<protein>
    <submittedName>
        <fullName evidence="2">Uncharacterized protein</fullName>
    </submittedName>
</protein>
<evidence type="ECO:0000256" key="1">
    <source>
        <dbReference type="ARBA" id="ARBA00006315"/>
    </source>
</evidence>
<dbReference type="PANTHER" id="PTHR11060:SF0">
    <property type="entry name" value="PROTEIN MEMO1"/>
    <property type="match status" value="1"/>
</dbReference>
<name>A0ABD3NGM7_9STRA</name>
<sequence>MNTSYIRRAHLAGSWYDDDPGLLNKQLSKFLADASENKTDVYETESTTDSENNGASDNKSAGIPKACISPHAGFQYSGPTAAYSFLALKEALISNPSLRTVVVLHPSHHVYLDGCALSGEFSIRYFSHAFFQIIYLISKHLSNDLYLIGAHEIQTPLRNLQVDDVLREELLGTGKFSTMSKGVDEREHSGEMQYPFIAKIIKDLEEQNMSEHDNFEVKVLPIMIGSIKTKSEETFGKLLAPYLSNESIFTVISTDFCHWGDRFSYTPMPPRNTHEAVNEVYEYIEYLDRKGMDLIALQRPGAFADYLREHSNTICGRHPIAVWLNSVVANKESGKQNLDVRFVKYAQSGKAVSKEDFSVSYASAVARQVSINS</sequence>
<dbReference type="CDD" id="cd07361">
    <property type="entry name" value="MEMO_like"/>
    <property type="match status" value="1"/>
</dbReference>
<gene>
    <name evidence="2" type="ORF">ACHAWO_000762</name>
</gene>
<evidence type="ECO:0000313" key="2">
    <source>
        <dbReference type="EMBL" id="KAL3775082.1"/>
    </source>
</evidence>
<dbReference type="Pfam" id="PF01875">
    <property type="entry name" value="Memo"/>
    <property type="match status" value="2"/>
</dbReference>
<comment type="caution">
    <text evidence="2">The sequence shown here is derived from an EMBL/GenBank/DDBJ whole genome shotgun (WGS) entry which is preliminary data.</text>
</comment>
<dbReference type="EMBL" id="JALLPJ020001167">
    <property type="protein sequence ID" value="KAL3775082.1"/>
    <property type="molecule type" value="Genomic_DNA"/>
</dbReference>
<dbReference type="AlphaFoldDB" id="A0ABD3NGM7"/>
<dbReference type="NCBIfam" id="TIGR04336">
    <property type="entry name" value="AmmeMemoSam_B"/>
    <property type="match status" value="2"/>
</dbReference>
<proteinExistence type="inferred from homology"/>
<reference evidence="2 3" key="1">
    <citation type="submission" date="2024-10" db="EMBL/GenBank/DDBJ databases">
        <title>Updated reference genomes for cyclostephanoid diatoms.</title>
        <authorList>
            <person name="Roberts W.R."/>
            <person name="Alverson A.J."/>
        </authorList>
    </citation>
    <scope>NUCLEOTIDE SEQUENCE [LARGE SCALE GENOMIC DNA]</scope>
    <source>
        <strain evidence="2 3">AJA010-31</strain>
    </source>
</reference>
<organism evidence="2 3">
    <name type="scientific">Cyclotella atomus</name>
    <dbReference type="NCBI Taxonomy" id="382360"/>
    <lineage>
        <taxon>Eukaryota</taxon>
        <taxon>Sar</taxon>
        <taxon>Stramenopiles</taxon>
        <taxon>Ochrophyta</taxon>
        <taxon>Bacillariophyta</taxon>
        <taxon>Coscinodiscophyceae</taxon>
        <taxon>Thalassiosirophycidae</taxon>
        <taxon>Stephanodiscales</taxon>
        <taxon>Stephanodiscaceae</taxon>
        <taxon>Cyclotella</taxon>
    </lineage>
</organism>
<comment type="similarity">
    <text evidence="1">Belongs to the MEMO1 family.</text>
</comment>
<dbReference type="PANTHER" id="PTHR11060">
    <property type="entry name" value="PROTEIN MEMO1"/>
    <property type="match status" value="1"/>
</dbReference>
<dbReference type="HAMAP" id="MF_00055">
    <property type="entry name" value="MEMO1"/>
    <property type="match status" value="1"/>
</dbReference>
<dbReference type="InterPro" id="IPR002737">
    <property type="entry name" value="MEMO1_fam"/>
</dbReference>
<evidence type="ECO:0000313" key="3">
    <source>
        <dbReference type="Proteomes" id="UP001530400"/>
    </source>
</evidence>